<reference evidence="1" key="1">
    <citation type="submission" date="2021-06" db="EMBL/GenBank/DDBJ databases">
        <authorList>
            <person name="Hodson N. C."/>
            <person name="Mongue J. A."/>
            <person name="Jaron S. K."/>
        </authorList>
    </citation>
    <scope>NUCLEOTIDE SEQUENCE</scope>
</reference>
<dbReference type="EMBL" id="CAJVCH010534644">
    <property type="protein sequence ID" value="CAG7825024.1"/>
    <property type="molecule type" value="Genomic_DNA"/>
</dbReference>
<keyword evidence="2" id="KW-1185">Reference proteome</keyword>
<sequence>MISWLSRGIRRGTAFCSKKIETANNERCPNGFDPGKERTHIIYNDKVSLYATALLDKYPQSDYKWEPVDDLQSIDWKTYDGSGDKGYFLEVDLGYPPEVQDITSDLPLAPEKRIVRYEELSKKQQFTMDNLGKSTKRSFTSQPRLLLHCYDRENYVLHYKAL</sequence>
<dbReference type="Proteomes" id="UP000708208">
    <property type="component" value="Unassembled WGS sequence"/>
</dbReference>
<gene>
    <name evidence="1" type="ORF">AFUS01_LOCUS35150</name>
</gene>
<dbReference type="AlphaFoldDB" id="A0A8J2KX46"/>
<protein>
    <submittedName>
        <fullName evidence="1">Uncharacterized protein</fullName>
    </submittedName>
</protein>
<comment type="caution">
    <text evidence="1">The sequence shown here is derived from an EMBL/GenBank/DDBJ whole genome shotgun (WGS) entry which is preliminary data.</text>
</comment>
<organism evidence="1 2">
    <name type="scientific">Allacma fusca</name>
    <dbReference type="NCBI Taxonomy" id="39272"/>
    <lineage>
        <taxon>Eukaryota</taxon>
        <taxon>Metazoa</taxon>
        <taxon>Ecdysozoa</taxon>
        <taxon>Arthropoda</taxon>
        <taxon>Hexapoda</taxon>
        <taxon>Collembola</taxon>
        <taxon>Symphypleona</taxon>
        <taxon>Sminthuridae</taxon>
        <taxon>Allacma</taxon>
    </lineage>
</organism>
<evidence type="ECO:0000313" key="1">
    <source>
        <dbReference type="EMBL" id="CAG7825024.1"/>
    </source>
</evidence>
<proteinExistence type="predicted"/>
<name>A0A8J2KX46_9HEXA</name>
<dbReference type="OrthoDB" id="6415808at2759"/>
<accession>A0A8J2KX46</accession>
<feature type="non-terminal residue" evidence="1">
    <location>
        <position position="162"/>
    </location>
</feature>
<evidence type="ECO:0000313" key="2">
    <source>
        <dbReference type="Proteomes" id="UP000708208"/>
    </source>
</evidence>